<keyword evidence="6" id="KW-0648">Protein biosynthesis</keyword>
<dbReference type="GO" id="GO:0005524">
    <property type="term" value="F:ATP binding"/>
    <property type="evidence" value="ECO:0007669"/>
    <property type="project" value="UniProtKB-KW"/>
</dbReference>
<evidence type="ECO:0000256" key="6">
    <source>
        <dbReference type="ARBA" id="ARBA00022917"/>
    </source>
</evidence>
<dbReference type="InterPro" id="IPR033721">
    <property type="entry name" value="ProRS_core_arch_euk"/>
</dbReference>
<evidence type="ECO:0000256" key="7">
    <source>
        <dbReference type="ARBA" id="ARBA00023146"/>
    </source>
</evidence>
<dbReference type="InterPro" id="IPR016061">
    <property type="entry name" value="Pro-tRNA_ligase_II_C"/>
</dbReference>
<keyword evidence="4" id="KW-0547">Nucleotide-binding</keyword>
<evidence type="ECO:0000256" key="4">
    <source>
        <dbReference type="ARBA" id="ARBA00022741"/>
    </source>
</evidence>
<dbReference type="EMBL" id="JAAAUY010001191">
    <property type="protein sequence ID" value="KAF9323900.1"/>
    <property type="molecule type" value="Genomic_DNA"/>
</dbReference>
<dbReference type="GO" id="GO:0017101">
    <property type="term" value="C:aminoacyl-tRNA synthetase multienzyme complex"/>
    <property type="evidence" value="ECO:0007669"/>
    <property type="project" value="TreeGrafter"/>
</dbReference>
<evidence type="ECO:0000256" key="3">
    <source>
        <dbReference type="ARBA" id="ARBA00022598"/>
    </source>
</evidence>
<keyword evidence="5" id="KW-0067">ATP-binding</keyword>
<dbReference type="InterPro" id="IPR002314">
    <property type="entry name" value="aa-tRNA-synt_IIb"/>
</dbReference>
<dbReference type="InterPro" id="IPR045864">
    <property type="entry name" value="aa-tRNA-synth_II/BPL/LPL"/>
</dbReference>
<sequence length="566" mass="63878">MSSEESAPVAAAPEVAGSSKPRTPKVKAPQVPKVNKMAPKAKKEATMVEGAAKIGIEYKKDADFPKWYQQVVTRSEMLEYYDVSGCYILRPWAYKIWQEIQLWFDLEIQELGVENSYFPMFVPAKNLEKEKDHVEGFAAEVAWVTKAGSSDLEEPLAVRPTSETVMYPYYAKWIRSHRDLPLRLNQWCNVVRWEFKNPQPFLRTREFLWQEGHTAFATKAEADKEVYQILDLYRQVYEDLLAVPVIKGIKSEKEKFAGGLYTTTVEGYIPTTGRGIQAATSHCLGQNFAKMFGISFEDPQGPLPNGEARPPMHAWQNSWGLTTRSLGVMVMVHGDDKGLVLPPRVASVQVIVIPCGINAKTTEEDRAAIDERVADMLKQFKKAGIRAKVDNRDTYSVGYKFNHWELRGVPLRLEVGPKDVKANQALAARRDNGEKVTVQHATIVQDVRELLDTVQSDMFKRAKEVRDANVIYVEDWKDFVPALDNKQFCMIPWCEEVACEEEIKEKSARTGIATAEVQDDKAPSMGAKSLCIPLDQPQDKPIVAGETKCVSCGKDAKRWALFGRSY</sequence>
<evidence type="ECO:0000256" key="8">
    <source>
        <dbReference type="ARBA" id="ARBA00029731"/>
    </source>
</evidence>
<dbReference type="CDD" id="cd00862">
    <property type="entry name" value="ProRS_anticodon_zinc"/>
    <property type="match status" value="1"/>
</dbReference>
<dbReference type="FunFam" id="3.30.930.10:FF:000007">
    <property type="entry name" value="Bifunctional glutamate/proline--tRNA ligase"/>
    <property type="match status" value="1"/>
</dbReference>
<comment type="similarity">
    <text evidence="1">Belongs to the class-II aminoacyl-tRNA synthetase family.</text>
</comment>
<dbReference type="PANTHER" id="PTHR43382">
    <property type="entry name" value="PROLYL-TRNA SYNTHETASE"/>
    <property type="match status" value="1"/>
</dbReference>
<evidence type="ECO:0000256" key="2">
    <source>
        <dbReference type="ARBA" id="ARBA00012831"/>
    </source>
</evidence>
<dbReference type="GO" id="GO:0004827">
    <property type="term" value="F:proline-tRNA ligase activity"/>
    <property type="evidence" value="ECO:0007669"/>
    <property type="project" value="UniProtKB-EC"/>
</dbReference>
<dbReference type="InterPro" id="IPR002316">
    <property type="entry name" value="Pro-tRNA-ligase_IIa"/>
</dbReference>
<dbReference type="FunFam" id="3.30.110.30:FF:000001">
    <property type="entry name" value="Bifunctional glutamate/proline--tRNA ligase"/>
    <property type="match status" value="1"/>
</dbReference>
<dbReference type="PANTHER" id="PTHR43382:SF2">
    <property type="entry name" value="BIFUNCTIONAL GLUTAMATE_PROLINE--TRNA LIGASE"/>
    <property type="match status" value="1"/>
</dbReference>
<proteinExistence type="inferred from homology"/>
<dbReference type="Gene3D" id="3.40.50.800">
    <property type="entry name" value="Anticodon-binding domain"/>
    <property type="match status" value="1"/>
</dbReference>
<dbReference type="NCBIfam" id="TIGR00408">
    <property type="entry name" value="proS_fam_I"/>
    <property type="match status" value="1"/>
</dbReference>
<evidence type="ECO:0000256" key="1">
    <source>
        <dbReference type="ARBA" id="ARBA00008226"/>
    </source>
</evidence>
<dbReference type="Pfam" id="PF00587">
    <property type="entry name" value="tRNA-synt_2b"/>
    <property type="match status" value="1"/>
</dbReference>
<dbReference type="Pfam" id="PF03129">
    <property type="entry name" value="HGTP_anticodon"/>
    <property type="match status" value="1"/>
</dbReference>
<dbReference type="GO" id="GO:0006433">
    <property type="term" value="P:prolyl-tRNA aminoacylation"/>
    <property type="evidence" value="ECO:0007669"/>
    <property type="project" value="InterPro"/>
</dbReference>
<evidence type="ECO:0000256" key="10">
    <source>
        <dbReference type="SAM" id="MobiDB-lite"/>
    </source>
</evidence>
<accession>A0A9P5VHF8</accession>
<organism evidence="12 13">
    <name type="scientific">Podila minutissima</name>
    <dbReference type="NCBI Taxonomy" id="64525"/>
    <lineage>
        <taxon>Eukaryota</taxon>
        <taxon>Fungi</taxon>
        <taxon>Fungi incertae sedis</taxon>
        <taxon>Mucoromycota</taxon>
        <taxon>Mortierellomycotina</taxon>
        <taxon>Mortierellomycetes</taxon>
        <taxon>Mortierellales</taxon>
        <taxon>Mortierellaceae</taxon>
        <taxon>Podila</taxon>
    </lineage>
</organism>
<dbReference type="Gene3D" id="3.30.930.10">
    <property type="entry name" value="Bira Bifunctional Protein, Domain 2"/>
    <property type="match status" value="1"/>
</dbReference>
<dbReference type="PROSITE" id="PS50862">
    <property type="entry name" value="AA_TRNA_LIGASE_II"/>
    <property type="match status" value="1"/>
</dbReference>
<dbReference type="AlphaFoldDB" id="A0A9P5VHF8"/>
<dbReference type="CDD" id="cd00778">
    <property type="entry name" value="ProRS_core_arch_euk"/>
    <property type="match status" value="1"/>
</dbReference>
<reference evidence="12" key="1">
    <citation type="journal article" date="2020" name="Fungal Divers.">
        <title>Resolving the Mortierellaceae phylogeny through synthesis of multi-gene phylogenetics and phylogenomics.</title>
        <authorList>
            <person name="Vandepol N."/>
            <person name="Liber J."/>
            <person name="Desiro A."/>
            <person name="Na H."/>
            <person name="Kennedy M."/>
            <person name="Barry K."/>
            <person name="Grigoriev I.V."/>
            <person name="Miller A.N."/>
            <person name="O'Donnell K."/>
            <person name="Stajich J.E."/>
            <person name="Bonito G."/>
        </authorList>
    </citation>
    <scope>NUCLEOTIDE SEQUENCE</scope>
    <source>
        <strain evidence="12">NVP1</strain>
    </source>
</reference>
<protein>
    <recommendedName>
        <fullName evidence="2">proline--tRNA ligase</fullName>
        <ecNumber evidence="2">6.1.1.15</ecNumber>
    </recommendedName>
    <alternativeName>
        <fullName evidence="8">Prolyl-tRNA synthetase</fullName>
    </alternativeName>
</protein>
<feature type="region of interest" description="Disordered" evidence="10">
    <location>
        <begin position="1"/>
        <end position="39"/>
    </location>
</feature>
<dbReference type="EC" id="6.1.1.15" evidence="2"/>
<dbReference type="GO" id="GO:0005737">
    <property type="term" value="C:cytoplasm"/>
    <property type="evidence" value="ECO:0007669"/>
    <property type="project" value="InterPro"/>
</dbReference>
<keyword evidence="13" id="KW-1185">Reference proteome</keyword>
<dbReference type="Pfam" id="PF09180">
    <property type="entry name" value="ProRS-C_1"/>
    <property type="match status" value="1"/>
</dbReference>
<gene>
    <name evidence="12" type="primary">PRS1</name>
    <name evidence="12" type="ORF">BG006_001030</name>
</gene>
<feature type="domain" description="Aminoacyl-transfer RNA synthetases class-II family profile" evidence="11">
    <location>
        <begin position="67"/>
        <end position="342"/>
    </location>
</feature>
<dbReference type="InterPro" id="IPR017449">
    <property type="entry name" value="Pro-tRNA_synth_II"/>
</dbReference>
<comment type="catalytic activity">
    <reaction evidence="9">
        <text>tRNA(Pro) + L-proline + ATP = L-prolyl-tRNA(Pro) + AMP + diphosphate</text>
        <dbReference type="Rhea" id="RHEA:14305"/>
        <dbReference type="Rhea" id="RHEA-COMP:9700"/>
        <dbReference type="Rhea" id="RHEA-COMP:9702"/>
        <dbReference type="ChEBI" id="CHEBI:30616"/>
        <dbReference type="ChEBI" id="CHEBI:33019"/>
        <dbReference type="ChEBI" id="CHEBI:60039"/>
        <dbReference type="ChEBI" id="CHEBI:78442"/>
        <dbReference type="ChEBI" id="CHEBI:78532"/>
        <dbReference type="ChEBI" id="CHEBI:456215"/>
        <dbReference type="EC" id="6.1.1.15"/>
    </reaction>
</comment>
<comment type="caution">
    <text evidence="12">The sequence shown here is derived from an EMBL/GenBank/DDBJ whole genome shotgun (WGS) entry which is preliminary data.</text>
</comment>
<dbReference type="SUPFAM" id="SSF52954">
    <property type="entry name" value="Class II aaRS ABD-related"/>
    <property type="match status" value="1"/>
</dbReference>
<evidence type="ECO:0000313" key="12">
    <source>
        <dbReference type="EMBL" id="KAF9323900.1"/>
    </source>
</evidence>
<evidence type="ECO:0000259" key="11">
    <source>
        <dbReference type="PROSITE" id="PS50862"/>
    </source>
</evidence>
<keyword evidence="7" id="KW-0030">Aminoacyl-tRNA synthetase</keyword>
<dbReference type="FunFam" id="3.40.50.800:FF:000005">
    <property type="entry name" value="bifunctional glutamate/proline--tRNA ligase"/>
    <property type="match status" value="1"/>
</dbReference>
<evidence type="ECO:0000313" key="13">
    <source>
        <dbReference type="Proteomes" id="UP000696485"/>
    </source>
</evidence>
<dbReference type="SUPFAM" id="SSF55681">
    <property type="entry name" value="Class II aaRS and biotin synthetases"/>
    <property type="match status" value="1"/>
</dbReference>
<dbReference type="PRINTS" id="PR01046">
    <property type="entry name" value="TRNASYNTHPRO"/>
</dbReference>
<feature type="compositionally biased region" description="Low complexity" evidence="10">
    <location>
        <begin position="1"/>
        <end position="19"/>
    </location>
</feature>
<evidence type="ECO:0000256" key="5">
    <source>
        <dbReference type="ARBA" id="ARBA00022840"/>
    </source>
</evidence>
<dbReference type="InterPro" id="IPR004154">
    <property type="entry name" value="Anticodon-bd"/>
</dbReference>
<dbReference type="SMART" id="SM00946">
    <property type="entry name" value="ProRS-C_1"/>
    <property type="match status" value="1"/>
</dbReference>
<evidence type="ECO:0000256" key="9">
    <source>
        <dbReference type="ARBA" id="ARBA00047671"/>
    </source>
</evidence>
<dbReference type="Proteomes" id="UP000696485">
    <property type="component" value="Unassembled WGS sequence"/>
</dbReference>
<dbReference type="InterPro" id="IPR036621">
    <property type="entry name" value="Anticodon-bd_dom_sf"/>
</dbReference>
<dbReference type="SUPFAM" id="SSF64586">
    <property type="entry name" value="C-terminal domain of ProRS"/>
    <property type="match status" value="1"/>
</dbReference>
<dbReference type="Gene3D" id="3.30.110.30">
    <property type="entry name" value="C-terminal domain of ProRS"/>
    <property type="match status" value="1"/>
</dbReference>
<dbReference type="InterPro" id="IPR004499">
    <property type="entry name" value="Pro-tRNA-ligase_IIa_arc-type"/>
</dbReference>
<dbReference type="InterPro" id="IPR006195">
    <property type="entry name" value="aa-tRNA-synth_II"/>
</dbReference>
<name>A0A9P5VHF8_9FUNG</name>
<dbReference type="HAMAP" id="MF_01571">
    <property type="entry name" value="Pro_tRNA_synth_type3"/>
    <property type="match status" value="1"/>
</dbReference>
<keyword evidence="3" id="KW-0436">Ligase</keyword>